<evidence type="ECO:0000256" key="5">
    <source>
        <dbReference type="ARBA" id="ARBA00022840"/>
    </source>
</evidence>
<dbReference type="PROSITE" id="PS51217">
    <property type="entry name" value="UVRD_HELICASE_CTER"/>
    <property type="match status" value="1"/>
</dbReference>
<evidence type="ECO:0000256" key="4">
    <source>
        <dbReference type="ARBA" id="ARBA00022806"/>
    </source>
</evidence>
<dbReference type="AlphaFoldDB" id="A0A066VZS1"/>
<dbReference type="OMA" id="FFVAQTR"/>
<dbReference type="InterPro" id="IPR014016">
    <property type="entry name" value="UvrD-like_ATP-bd"/>
</dbReference>
<dbReference type="SUPFAM" id="SSF52540">
    <property type="entry name" value="P-loop containing nucleoside triphosphate hydrolases"/>
    <property type="match status" value="2"/>
</dbReference>
<dbReference type="OrthoDB" id="1470711at2759"/>
<dbReference type="GO" id="GO:0005634">
    <property type="term" value="C:nucleus"/>
    <property type="evidence" value="ECO:0007669"/>
    <property type="project" value="TreeGrafter"/>
</dbReference>
<name>A0A066VZS1_TILAU</name>
<evidence type="ECO:0000259" key="14">
    <source>
        <dbReference type="PROSITE" id="PS51217"/>
    </source>
</evidence>
<evidence type="ECO:0000256" key="2">
    <source>
        <dbReference type="ARBA" id="ARBA00022741"/>
    </source>
</evidence>
<keyword evidence="3 11" id="KW-0378">Hydrolase</keyword>
<keyword evidence="7" id="KW-0413">Isomerase</keyword>
<feature type="binding site" evidence="11">
    <location>
        <begin position="44"/>
        <end position="51"/>
    </location>
    <ligand>
        <name>ATP</name>
        <dbReference type="ChEBI" id="CHEBI:30616"/>
    </ligand>
</feature>
<dbReference type="FunCoup" id="A0A066VZS1">
    <property type="interactions" value="223"/>
</dbReference>
<evidence type="ECO:0000256" key="12">
    <source>
        <dbReference type="SAM" id="MobiDB-lite"/>
    </source>
</evidence>
<dbReference type="Pfam" id="PF00580">
    <property type="entry name" value="UvrD-helicase"/>
    <property type="match status" value="1"/>
</dbReference>
<evidence type="ECO:0000256" key="11">
    <source>
        <dbReference type="PROSITE-ProRule" id="PRU00560"/>
    </source>
</evidence>
<comment type="similarity">
    <text evidence="1">Belongs to the helicase family. UvrD subfamily.</text>
</comment>
<dbReference type="Gene3D" id="3.40.50.300">
    <property type="entry name" value="P-loop containing nucleotide triphosphate hydrolases"/>
    <property type="match status" value="3"/>
</dbReference>
<dbReference type="HOGENOM" id="CLU_004585_4_3_1"/>
<dbReference type="EC" id="5.6.2.4" evidence="9"/>
<evidence type="ECO:0000259" key="13">
    <source>
        <dbReference type="PROSITE" id="PS51198"/>
    </source>
</evidence>
<dbReference type="Proteomes" id="UP000027361">
    <property type="component" value="Unassembled WGS sequence"/>
</dbReference>
<sequence>MAASDMDAGSDAVGASNLEWILRLTRSQREAVTHPATDSLQILAGPGSGKTRTLTCRVAWLVNVQGIRPKDIIVVTFTNKSAKEMIVRLRRMIGDESTDALFIGTFHSVGVRLLRANGKRIPGLGSSRFSIIDEDDAMRMIKDAIQTKIRKDFVPETYTYRPPPKLVKQDISSWKAKFISPAEAMAAAECAIEQKDLKRIKARVYAEYEAEKRRLNLLDFDDLISKTIELLQADPSILSNVKHVCVDEFQDTSKCQYELVKLFAASCRAITTVGDTDQAIYSWRDADRRNIELMRKDFGLKNKDAETAMADPSGNGEGKSKASDDAKAEDMSVELESDPSGSGGCSVINLQESFRSTASILNMAQRIIEQDHTRPIRVLKPVHPMGHGVTLLRCDFAADEASRIVSEIKRLIAQSGNMFNHDDFAILLRTNSMSRHIESALNAAHIPYRMVGSIRFFERKEVKDLLAYLHLADNPQHDAAFTRAVNVPKRGIGDKNLQLIIVVARSKGMTAMVLAEQLAAGHVEDVRFRSNVINRLREFVSLVQRVRKMARQQKPVSLIIKWLVLACGYDRHIANEDNGDNSRKIILELVNFAADMDGIQPLSASASKERSFAGSQVLQASQGAASSLSSRRTGPPRNFEDSQLFQEDSSEDGQAFSQDKKSLEDMLNEWAGSMDFGNDGPDADEEEEVLQGKANDCALVSYGDSVAERELEKLRTFLNTTSITDTGANEENTPKVTISTCHSAKGLEWPVVFIGGCENGRFPLVACTTTSAILEELRLLYVAMTRAQTILYLTYCTVRQEGTSGKPLSLELTPFIAGKSAAPPPVPSKNTNKPAQPEYEEDPSRLRMANLEGLFKRLPPRIEPDQVKEIAHVIERQAPSKEIVILATAEHKQHVEEEKRRRAEQHAARYGSSVPIFGASQPVPQIARQHCSTQSSMPSRASTAPHVVTQRSVDTAMLLHGLPPGTEVMMRRKPNHVKAAPTFTNAVRLQARPEDLISLVRPDGTAPRPAANLASFQSDSNSSVRELLSLLPADDASMQRLLTEATQSGARTDGKRSAALRLSQARGGKKVKSEPQ</sequence>
<comment type="catalytic activity">
    <reaction evidence="8">
        <text>Couples ATP hydrolysis with the unwinding of duplex DNA by translocating in the 3'-5' direction.</text>
        <dbReference type="EC" id="5.6.2.4"/>
    </reaction>
</comment>
<dbReference type="Gene3D" id="1.10.10.160">
    <property type="match status" value="1"/>
</dbReference>
<keyword evidence="6" id="KW-0238">DNA-binding</keyword>
<feature type="domain" description="UvrD-like helicase ATP-binding" evidence="13">
    <location>
        <begin position="23"/>
        <end position="357"/>
    </location>
</feature>
<comment type="catalytic activity">
    <reaction evidence="10">
        <text>ATP + H2O = ADP + phosphate + H(+)</text>
        <dbReference type="Rhea" id="RHEA:13065"/>
        <dbReference type="ChEBI" id="CHEBI:15377"/>
        <dbReference type="ChEBI" id="CHEBI:15378"/>
        <dbReference type="ChEBI" id="CHEBI:30616"/>
        <dbReference type="ChEBI" id="CHEBI:43474"/>
        <dbReference type="ChEBI" id="CHEBI:456216"/>
        <dbReference type="EC" id="5.6.2.4"/>
    </reaction>
</comment>
<evidence type="ECO:0000256" key="3">
    <source>
        <dbReference type="ARBA" id="ARBA00022801"/>
    </source>
</evidence>
<feature type="region of interest" description="Disordered" evidence="12">
    <location>
        <begin position="1045"/>
        <end position="1076"/>
    </location>
</feature>
<keyword evidence="2 11" id="KW-0547">Nucleotide-binding</keyword>
<dbReference type="EMBL" id="JMSN01000032">
    <property type="protein sequence ID" value="KDN46976.1"/>
    <property type="molecule type" value="Genomic_DNA"/>
</dbReference>
<evidence type="ECO:0000313" key="15">
    <source>
        <dbReference type="EMBL" id="KDN46976.1"/>
    </source>
</evidence>
<evidence type="ECO:0000256" key="9">
    <source>
        <dbReference type="ARBA" id="ARBA00034808"/>
    </source>
</evidence>
<dbReference type="PANTHER" id="PTHR11070">
    <property type="entry name" value="UVRD / RECB / PCRA DNA HELICASE FAMILY MEMBER"/>
    <property type="match status" value="1"/>
</dbReference>
<dbReference type="InParanoid" id="A0A066VZS1"/>
<feature type="domain" description="UvrD-like helicase C-terminal" evidence="14">
    <location>
        <begin position="358"/>
        <end position="746"/>
    </location>
</feature>
<dbReference type="Pfam" id="PF13361">
    <property type="entry name" value="UvrD_C"/>
    <property type="match status" value="1"/>
</dbReference>
<dbReference type="InterPro" id="IPR013986">
    <property type="entry name" value="DExx_box_DNA_helicase_dom_sf"/>
</dbReference>
<dbReference type="InterPro" id="IPR027417">
    <property type="entry name" value="P-loop_NTPase"/>
</dbReference>
<evidence type="ECO:0000313" key="16">
    <source>
        <dbReference type="Proteomes" id="UP000027361"/>
    </source>
</evidence>
<feature type="compositionally biased region" description="Basic and acidic residues" evidence="12">
    <location>
        <begin position="318"/>
        <end position="330"/>
    </location>
</feature>
<dbReference type="GO" id="GO:0043138">
    <property type="term" value="F:3'-5' DNA helicase activity"/>
    <property type="evidence" value="ECO:0007669"/>
    <property type="project" value="UniProtKB-EC"/>
</dbReference>
<dbReference type="GO" id="GO:0003677">
    <property type="term" value="F:DNA binding"/>
    <property type="evidence" value="ECO:0007669"/>
    <property type="project" value="UniProtKB-KW"/>
</dbReference>
<keyword evidence="4 11" id="KW-0347">Helicase</keyword>
<feature type="region of interest" description="Disordered" evidence="12">
    <location>
        <begin position="304"/>
        <end position="343"/>
    </location>
</feature>
<dbReference type="GO" id="GO:0000725">
    <property type="term" value="P:recombinational repair"/>
    <property type="evidence" value="ECO:0007669"/>
    <property type="project" value="TreeGrafter"/>
</dbReference>
<feature type="region of interest" description="Disordered" evidence="12">
    <location>
        <begin position="819"/>
        <end position="843"/>
    </location>
</feature>
<dbReference type="CDD" id="cd17932">
    <property type="entry name" value="DEXQc_UvrD"/>
    <property type="match status" value="1"/>
</dbReference>
<proteinExistence type="inferred from homology"/>
<reference evidence="15 16" key="1">
    <citation type="submission" date="2014-05" db="EMBL/GenBank/DDBJ databases">
        <title>Draft genome sequence of a rare smut relative, Tilletiaria anomala UBC 951.</title>
        <authorList>
            <consortium name="DOE Joint Genome Institute"/>
            <person name="Toome M."/>
            <person name="Kuo A."/>
            <person name="Henrissat B."/>
            <person name="Lipzen A."/>
            <person name="Tritt A."/>
            <person name="Yoshinaga Y."/>
            <person name="Zane M."/>
            <person name="Barry K."/>
            <person name="Grigoriev I.V."/>
            <person name="Spatafora J.W."/>
            <person name="Aimea M.C."/>
        </authorList>
    </citation>
    <scope>NUCLEOTIDE SEQUENCE [LARGE SCALE GENOMIC DNA]</scope>
    <source>
        <strain evidence="15 16">UBC 951</strain>
    </source>
</reference>
<evidence type="ECO:0000256" key="6">
    <source>
        <dbReference type="ARBA" id="ARBA00023125"/>
    </source>
</evidence>
<dbReference type="GO" id="GO:0016787">
    <property type="term" value="F:hydrolase activity"/>
    <property type="evidence" value="ECO:0007669"/>
    <property type="project" value="UniProtKB-UniRule"/>
</dbReference>
<keyword evidence="16" id="KW-1185">Reference proteome</keyword>
<dbReference type="GeneID" id="25266478"/>
<dbReference type="Gene3D" id="1.10.486.10">
    <property type="entry name" value="PCRA, domain 4"/>
    <property type="match status" value="1"/>
</dbReference>
<organism evidence="15 16">
    <name type="scientific">Tilletiaria anomala (strain ATCC 24038 / CBS 436.72 / UBC 951)</name>
    <dbReference type="NCBI Taxonomy" id="1037660"/>
    <lineage>
        <taxon>Eukaryota</taxon>
        <taxon>Fungi</taxon>
        <taxon>Dikarya</taxon>
        <taxon>Basidiomycota</taxon>
        <taxon>Ustilaginomycotina</taxon>
        <taxon>Exobasidiomycetes</taxon>
        <taxon>Georgefischeriales</taxon>
        <taxon>Tilletiariaceae</taxon>
        <taxon>Tilletiaria</taxon>
    </lineage>
</organism>
<keyword evidence="5 11" id="KW-0067">ATP-binding</keyword>
<dbReference type="GO" id="GO:0005524">
    <property type="term" value="F:ATP binding"/>
    <property type="evidence" value="ECO:0007669"/>
    <property type="project" value="UniProtKB-UniRule"/>
</dbReference>
<protein>
    <recommendedName>
        <fullName evidence="9">DNA 3'-5' helicase</fullName>
        <ecNumber evidence="9">5.6.2.4</ecNumber>
    </recommendedName>
</protein>
<feature type="region of interest" description="Disordered" evidence="12">
    <location>
        <begin position="623"/>
        <end position="660"/>
    </location>
</feature>
<dbReference type="PROSITE" id="PS51198">
    <property type="entry name" value="UVRD_HELICASE_ATP_BIND"/>
    <property type="match status" value="1"/>
</dbReference>
<dbReference type="STRING" id="1037660.A0A066VZS1"/>
<dbReference type="InterPro" id="IPR000212">
    <property type="entry name" value="DNA_helicase_UvrD/REP"/>
</dbReference>
<gene>
    <name evidence="15" type="ORF">K437DRAFT_273774</name>
</gene>
<dbReference type="InterPro" id="IPR014017">
    <property type="entry name" value="DNA_helicase_UvrD-like_C"/>
</dbReference>
<evidence type="ECO:0000256" key="10">
    <source>
        <dbReference type="ARBA" id="ARBA00048988"/>
    </source>
</evidence>
<accession>A0A066VZS1</accession>
<evidence type="ECO:0000256" key="1">
    <source>
        <dbReference type="ARBA" id="ARBA00009922"/>
    </source>
</evidence>
<comment type="caution">
    <text evidence="15">The sequence shown here is derived from an EMBL/GenBank/DDBJ whole genome shotgun (WGS) entry which is preliminary data.</text>
</comment>
<evidence type="ECO:0000256" key="8">
    <source>
        <dbReference type="ARBA" id="ARBA00034617"/>
    </source>
</evidence>
<dbReference type="PANTHER" id="PTHR11070:SF2">
    <property type="entry name" value="ATP-DEPENDENT DNA HELICASE SRS2"/>
    <property type="match status" value="1"/>
</dbReference>
<dbReference type="RefSeq" id="XP_013243712.1">
    <property type="nucleotide sequence ID" value="XM_013388258.1"/>
</dbReference>
<evidence type="ECO:0000256" key="7">
    <source>
        <dbReference type="ARBA" id="ARBA00023235"/>
    </source>
</evidence>